<name>A0A917VW88_9ACTN</name>
<dbReference type="Proteomes" id="UP000645217">
    <property type="component" value="Unassembled WGS sequence"/>
</dbReference>
<dbReference type="Gene3D" id="2.60.40.10">
    <property type="entry name" value="Immunoglobulins"/>
    <property type="match status" value="1"/>
</dbReference>
<proteinExistence type="predicted"/>
<reference evidence="2" key="2">
    <citation type="submission" date="2020-09" db="EMBL/GenBank/DDBJ databases">
        <authorList>
            <person name="Sun Q."/>
            <person name="Ohkuma M."/>
        </authorList>
    </citation>
    <scope>NUCLEOTIDE SEQUENCE</scope>
    <source>
        <strain evidence="2">JCM 13064</strain>
    </source>
</reference>
<organism evidence="2 3">
    <name type="scientific">Sphaerisporangium melleum</name>
    <dbReference type="NCBI Taxonomy" id="321316"/>
    <lineage>
        <taxon>Bacteria</taxon>
        <taxon>Bacillati</taxon>
        <taxon>Actinomycetota</taxon>
        <taxon>Actinomycetes</taxon>
        <taxon>Streptosporangiales</taxon>
        <taxon>Streptosporangiaceae</taxon>
        <taxon>Sphaerisporangium</taxon>
    </lineage>
</organism>
<feature type="region of interest" description="Disordered" evidence="1">
    <location>
        <begin position="87"/>
        <end position="120"/>
    </location>
</feature>
<dbReference type="RefSeq" id="WP_189167656.1">
    <property type="nucleotide sequence ID" value="NZ_BMNT01000070.1"/>
</dbReference>
<sequence length="120" mass="12648">MIERGKPTKSGLVQLTFTVPVEDVPGPVSVVGDFNGWDPYANPMPVENGVHQVRIAVGAHEPVCFRYLAEGGVWFDDADADHHDERGGHLRAAIPDGPAAANGRAAAPAAARQAKAESAR</sequence>
<comment type="caution">
    <text evidence="2">The sequence shown here is derived from an EMBL/GenBank/DDBJ whole genome shotgun (WGS) entry which is preliminary data.</text>
</comment>
<keyword evidence="3" id="KW-1185">Reference proteome</keyword>
<evidence type="ECO:0008006" key="4">
    <source>
        <dbReference type="Google" id="ProtNLM"/>
    </source>
</evidence>
<dbReference type="GO" id="GO:0005975">
    <property type="term" value="P:carbohydrate metabolic process"/>
    <property type="evidence" value="ECO:0007669"/>
    <property type="project" value="UniProtKB-ARBA"/>
</dbReference>
<accession>A0A917VW88</accession>
<evidence type="ECO:0000313" key="2">
    <source>
        <dbReference type="EMBL" id="GGL20364.1"/>
    </source>
</evidence>
<dbReference type="InterPro" id="IPR014756">
    <property type="entry name" value="Ig_E-set"/>
</dbReference>
<dbReference type="InterPro" id="IPR013783">
    <property type="entry name" value="Ig-like_fold"/>
</dbReference>
<evidence type="ECO:0000313" key="3">
    <source>
        <dbReference type="Proteomes" id="UP000645217"/>
    </source>
</evidence>
<reference evidence="2" key="1">
    <citation type="journal article" date="2014" name="Int. J. Syst. Evol. Microbiol.">
        <title>Complete genome sequence of Corynebacterium casei LMG S-19264T (=DSM 44701T), isolated from a smear-ripened cheese.</title>
        <authorList>
            <consortium name="US DOE Joint Genome Institute (JGI-PGF)"/>
            <person name="Walter F."/>
            <person name="Albersmeier A."/>
            <person name="Kalinowski J."/>
            <person name="Ruckert C."/>
        </authorList>
    </citation>
    <scope>NUCLEOTIDE SEQUENCE</scope>
    <source>
        <strain evidence="2">JCM 13064</strain>
    </source>
</reference>
<feature type="compositionally biased region" description="Low complexity" evidence="1">
    <location>
        <begin position="99"/>
        <end position="113"/>
    </location>
</feature>
<dbReference type="AlphaFoldDB" id="A0A917VW88"/>
<dbReference type="EMBL" id="BMNT01000070">
    <property type="protein sequence ID" value="GGL20364.1"/>
    <property type="molecule type" value="Genomic_DNA"/>
</dbReference>
<gene>
    <name evidence="2" type="ORF">GCM10007964_72900</name>
</gene>
<dbReference type="SUPFAM" id="SSF81296">
    <property type="entry name" value="E set domains"/>
    <property type="match status" value="1"/>
</dbReference>
<evidence type="ECO:0000256" key="1">
    <source>
        <dbReference type="SAM" id="MobiDB-lite"/>
    </source>
</evidence>
<protein>
    <recommendedName>
        <fullName evidence="4">Glycoside hydrolase family 13</fullName>
    </recommendedName>
</protein>